<feature type="compositionally biased region" description="Basic residues" evidence="1">
    <location>
        <begin position="67"/>
        <end position="80"/>
    </location>
</feature>
<sequence length="279" mass="30150">MISLTNQFVRVEMEGGQEELVSAVVTTEDPRPPGQDTYREALSRHAVDGVQFVQVNASGELAVSAPAKRKGGRPKGFKNKPKNDDEAPKLKHTRAAKARNVPLVSFAPNTTTPHPSNVLLQSTSVSLPIPVSPSAYQRQIDGGPGLAAVMGEDNTTSTGARTLTTVATPPSQRCMSARPPLIPEFTIQRGHANYRSLHSEPSGLAWHHLCANDNGEAVQLDEDADALEGCMGTFEPTMELPTTLADFEAIKNLPFNPYHLICFSTRTAAPKHVYDEAFL</sequence>
<dbReference type="AlphaFoldDB" id="A0A9W6YMV9"/>
<keyword evidence="3" id="KW-1185">Reference proteome</keyword>
<gene>
    <name evidence="2" type="ORF">Pfra01_002938800</name>
</gene>
<comment type="caution">
    <text evidence="2">The sequence shown here is derived from an EMBL/GenBank/DDBJ whole genome shotgun (WGS) entry which is preliminary data.</text>
</comment>
<organism evidence="2 3">
    <name type="scientific">Phytophthora fragariaefolia</name>
    <dbReference type="NCBI Taxonomy" id="1490495"/>
    <lineage>
        <taxon>Eukaryota</taxon>
        <taxon>Sar</taxon>
        <taxon>Stramenopiles</taxon>
        <taxon>Oomycota</taxon>
        <taxon>Peronosporomycetes</taxon>
        <taxon>Peronosporales</taxon>
        <taxon>Peronosporaceae</taxon>
        <taxon>Phytophthora</taxon>
    </lineage>
</organism>
<feature type="region of interest" description="Disordered" evidence="1">
    <location>
        <begin position="63"/>
        <end position="99"/>
    </location>
</feature>
<protein>
    <submittedName>
        <fullName evidence="2">Unnamed protein product</fullName>
    </submittedName>
</protein>
<dbReference type="EMBL" id="BSXT01018871">
    <property type="protein sequence ID" value="GMG15242.1"/>
    <property type="molecule type" value="Genomic_DNA"/>
</dbReference>
<reference evidence="2" key="1">
    <citation type="submission" date="2023-04" db="EMBL/GenBank/DDBJ databases">
        <title>Phytophthora fragariaefolia NBRC 109709.</title>
        <authorList>
            <person name="Ichikawa N."/>
            <person name="Sato H."/>
            <person name="Tonouchi N."/>
        </authorList>
    </citation>
    <scope>NUCLEOTIDE SEQUENCE</scope>
    <source>
        <strain evidence="2">NBRC 109709</strain>
    </source>
</reference>
<evidence type="ECO:0000256" key="1">
    <source>
        <dbReference type="SAM" id="MobiDB-lite"/>
    </source>
</evidence>
<accession>A0A9W6YMV9</accession>
<proteinExistence type="predicted"/>
<evidence type="ECO:0000313" key="2">
    <source>
        <dbReference type="EMBL" id="GMG15242.1"/>
    </source>
</evidence>
<evidence type="ECO:0000313" key="3">
    <source>
        <dbReference type="Proteomes" id="UP001165121"/>
    </source>
</evidence>
<name>A0A9W6YMV9_9STRA</name>
<dbReference type="Proteomes" id="UP001165121">
    <property type="component" value="Unassembled WGS sequence"/>
</dbReference>